<protein>
    <recommendedName>
        <fullName evidence="4">SXP/RAL-2 family protein Ani s 5-like cation-binding domain-containing protein</fullName>
    </recommendedName>
</protein>
<reference evidence="2" key="1">
    <citation type="submission" date="2023-06" db="EMBL/GenBank/DDBJ databases">
        <title>Genomic analysis of the entomopathogenic nematode Steinernema hermaphroditum.</title>
        <authorList>
            <person name="Schwarz E.M."/>
            <person name="Heppert J.K."/>
            <person name="Baniya A."/>
            <person name="Schwartz H.T."/>
            <person name="Tan C.-H."/>
            <person name="Antoshechkin I."/>
            <person name="Sternberg P.W."/>
            <person name="Goodrich-Blair H."/>
            <person name="Dillman A.R."/>
        </authorList>
    </citation>
    <scope>NUCLEOTIDE SEQUENCE</scope>
    <source>
        <strain evidence="2">PS9179</strain>
        <tissue evidence="2">Whole animal</tissue>
    </source>
</reference>
<keyword evidence="3" id="KW-1185">Reference proteome</keyword>
<evidence type="ECO:0000256" key="1">
    <source>
        <dbReference type="SAM" id="SignalP"/>
    </source>
</evidence>
<evidence type="ECO:0008006" key="4">
    <source>
        <dbReference type="Google" id="ProtNLM"/>
    </source>
</evidence>
<feature type="signal peptide" evidence="1">
    <location>
        <begin position="1"/>
        <end position="20"/>
    </location>
</feature>
<dbReference type="EMBL" id="JAUCMV010000002">
    <property type="protein sequence ID" value="KAK0418820.1"/>
    <property type="molecule type" value="Genomic_DNA"/>
</dbReference>
<evidence type="ECO:0000313" key="3">
    <source>
        <dbReference type="Proteomes" id="UP001175271"/>
    </source>
</evidence>
<proteinExistence type="predicted"/>
<evidence type="ECO:0000313" key="2">
    <source>
        <dbReference type="EMBL" id="KAK0418820.1"/>
    </source>
</evidence>
<dbReference type="Proteomes" id="UP001175271">
    <property type="component" value="Unassembled WGS sequence"/>
</dbReference>
<dbReference type="Gene3D" id="1.20.120.1100">
    <property type="match status" value="1"/>
</dbReference>
<name>A0AA39M335_9BILA</name>
<comment type="caution">
    <text evidence="2">The sequence shown here is derived from an EMBL/GenBank/DDBJ whole genome shotgun (WGS) entry which is preliminary data.</text>
</comment>
<organism evidence="2 3">
    <name type="scientific">Steinernema hermaphroditum</name>
    <dbReference type="NCBI Taxonomy" id="289476"/>
    <lineage>
        <taxon>Eukaryota</taxon>
        <taxon>Metazoa</taxon>
        <taxon>Ecdysozoa</taxon>
        <taxon>Nematoda</taxon>
        <taxon>Chromadorea</taxon>
        <taxon>Rhabditida</taxon>
        <taxon>Tylenchina</taxon>
        <taxon>Panagrolaimomorpha</taxon>
        <taxon>Strongyloidoidea</taxon>
        <taxon>Steinernematidae</taxon>
        <taxon>Steinernema</taxon>
    </lineage>
</organism>
<dbReference type="AlphaFoldDB" id="A0AA39M335"/>
<accession>A0AA39M335</accession>
<keyword evidence="1" id="KW-0732">Signal</keyword>
<gene>
    <name evidence="2" type="ORF">QR680_013789</name>
</gene>
<feature type="chain" id="PRO_5041409944" description="SXP/RAL-2 family protein Ani s 5-like cation-binding domain-containing protein" evidence="1">
    <location>
        <begin position="21"/>
        <end position="188"/>
    </location>
</feature>
<sequence length="188" mass="21295">MSRALSRLLVAFMCFTPSLCGEDPDYIKVLDLFEEQPLVDFSESLTQDEVKALQRAYADLEGRNMTDEQFAEAVGKYSRTAMRKMVDLQKKYDQMTANLDKNSQNALESMQDIGANNEVQPTAQDVCDWILKSSSKIRQLTANEKAEIVKDLPNLGRIMTRTNYLRVQNCADVNLLILDILAKFGGRD</sequence>